<feature type="non-terminal residue" evidence="2">
    <location>
        <position position="1"/>
    </location>
</feature>
<protein>
    <submittedName>
        <fullName evidence="2">Uncharacterized protein</fullName>
    </submittedName>
</protein>
<accession>A0A0F9ALP9</accession>
<dbReference type="AlphaFoldDB" id="A0A0F9ALP9"/>
<gene>
    <name evidence="2" type="ORF">LCGC14_2557250</name>
</gene>
<keyword evidence="1" id="KW-1133">Transmembrane helix</keyword>
<sequence length="48" mass="5537">LLGSRFLYELFDDHILLNWINKPKVFLLSFGLASLVIGYAISFVYISE</sequence>
<organism evidence="2">
    <name type="scientific">marine sediment metagenome</name>
    <dbReference type="NCBI Taxonomy" id="412755"/>
    <lineage>
        <taxon>unclassified sequences</taxon>
        <taxon>metagenomes</taxon>
        <taxon>ecological metagenomes</taxon>
    </lineage>
</organism>
<keyword evidence="1" id="KW-0812">Transmembrane</keyword>
<reference evidence="2" key="1">
    <citation type="journal article" date="2015" name="Nature">
        <title>Complex archaea that bridge the gap between prokaryotes and eukaryotes.</title>
        <authorList>
            <person name="Spang A."/>
            <person name="Saw J.H."/>
            <person name="Jorgensen S.L."/>
            <person name="Zaremba-Niedzwiedzka K."/>
            <person name="Martijn J."/>
            <person name="Lind A.E."/>
            <person name="van Eijk R."/>
            <person name="Schleper C."/>
            <person name="Guy L."/>
            <person name="Ettema T.J."/>
        </authorList>
    </citation>
    <scope>NUCLEOTIDE SEQUENCE</scope>
</reference>
<dbReference type="EMBL" id="LAZR01042117">
    <property type="protein sequence ID" value="KKL10300.1"/>
    <property type="molecule type" value="Genomic_DNA"/>
</dbReference>
<comment type="caution">
    <text evidence="2">The sequence shown here is derived from an EMBL/GenBank/DDBJ whole genome shotgun (WGS) entry which is preliminary data.</text>
</comment>
<feature type="transmembrane region" description="Helical" evidence="1">
    <location>
        <begin position="25"/>
        <end position="46"/>
    </location>
</feature>
<name>A0A0F9ALP9_9ZZZZ</name>
<evidence type="ECO:0000256" key="1">
    <source>
        <dbReference type="SAM" id="Phobius"/>
    </source>
</evidence>
<proteinExistence type="predicted"/>
<keyword evidence="1" id="KW-0472">Membrane</keyword>
<evidence type="ECO:0000313" key="2">
    <source>
        <dbReference type="EMBL" id="KKL10300.1"/>
    </source>
</evidence>